<dbReference type="AlphaFoldDB" id="A0A1E4RE03"/>
<evidence type="ECO:0000256" key="3">
    <source>
        <dbReference type="ARBA" id="ARBA00023125"/>
    </source>
</evidence>
<dbReference type="InterPro" id="IPR029790">
    <property type="entry name" value="EFG1/Phd1/StuA"/>
</dbReference>
<evidence type="ECO:0000256" key="4">
    <source>
        <dbReference type="ARBA" id="ARBA00023163"/>
    </source>
</evidence>
<feature type="compositionally biased region" description="Low complexity" evidence="5">
    <location>
        <begin position="50"/>
        <end position="65"/>
    </location>
</feature>
<keyword evidence="4" id="KW-0804">Transcription</keyword>
<dbReference type="OrthoDB" id="5407653at2759"/>
<dbReference type="GeneID" id="30994802"/>
<keyword evidence="2" id="KW-0805">Transcription regulation</keyword>
<evidence type="ECO:0000259" key="6">
    <source>
        <dbReference type="PROSITE" id="PS51299"/>
    </source>
</evidence>
<dbReference type="GO" id="GO:0043565">
    <property type="term" value="F:sequence-specific DNA binding"/>
    <property type="evidence" value="ECO:0007669"/>
    <property type="project" value="TreeGrafter"/>
</dbReference>
<name>A0A1E4RE03_9ASCO</name>
<dbReference type="GO" id="GO:0003700">
    <property type="term" value="F:DNA-binding transcription factor activity"/>
    <property type="evidence" value="ECO:0007669"/>
    <property type="project" value="TreeGrafter"/>
</dbReference>
<reference evidence="8" key="1">
    <citation type="submission" date="2016-05" db="EMBL/GenBank/DDBJ databases">
        <title>Comparative genomics of biotechnologically important yeasts.</title>
        <authorList>
            <consortium name="DOE Joint Genome Institute"/>
            <person name="Riley R."/>
            <person name="Haridas S."/>
            <person name="Wolfe K.H."/>
            <person name="Lopes M.R."/>
            <person name="Hittinger C.T."/>
            <person name="Goker M."/>
            <person name="Salamov A."/>
            <person name="Wisecaver J."/>
            <person name="Long T.M."/>
            <person name="Aerts A.L."/>
            <person name="Barry K."/>
            <person name="Choi C."/>
            <person name="Clum A."/>
            <person name="Coughlan A.Y."/>
            <person name="Deshpande S."/>
            <person name="Douglass A.P."/>
            <person name="Hanson S.J."/>
            <person name="Klenk H.-P."/>
            <person name="Labutti K."/>
            <person name="Lapidus A."/>
            <person name="Lindquist E."/>
            <person name="Lipzen A."/>
            <person name="Meier-Kolthoff J.P."/>
            <person name="Ohm R.A."/>
            <person name="Otillar R.P."/>
            <person name="Pangilinan J."/>
            <person name="Peng Y."/>
            <person name="Rokas A."/>
            <person name="Rosa C.A."/>
            <person name="Scheuner C."/>
            <person name="Sibirny A.A."/>
            <person name="Slot J.C."/>
            <person name="Stielow J.B."/>
            <person name="Sun H."/>
            <person name="Kurtzman C.P."/>
            <person name="Blackwell M."/>
            <person name="Grigoriev I.V."/>
            <person name="Jeffries T.W."/>
        </authorList>
    </citation>
    <scope>NUCLEOTIDE SEQUENCE [LARGE SCALE GENOMIC DNA]</scope>
    <source>
        <strain evidence="8">NRRL Y-1933</strain>
    </source>
</reference>
<dbReference type="GO" id="GO:0005634">
    <property type="term" value="C:nucleus"/>
    <property type="evidence" value="ECO:0007669"/>
    <property type="project" value="TreeGrafter"/>
</dbReference>
<evidence type="ECO:0000313" key="7">
    <source>
        <dbReference type="EMBL" id="ODV65456.1"/>
    </source>
</evidence>
<dbReference type="Pfam" id="PF04383">
    <property type="entry name" value="KilA-N"/>
    <property type="match status" value="1"/>
</dbReference>
<dbReference type="PANTHER" id="PTHR47792:SF1">
    <property type="entry name" value="PROTEIN SOK2-RELATED"/>
    <property type="match status" value="1"/>
</dbReference>
<evidence type="ECO:0000313" key="8">
    <source>
        <dbReference type="Proteomes" id="UP000095085"/>
    </source>
</evidence>
<dbReference type="SMART" id="SM01252">
    <property type="entry name" value="KilA-N"/>
    <property type="match status" value="1"/>
</dbReference>
<feature type="compositionally biased region" description="Basic residues" evidence="5">
    <location>
        <begin position="143"/>
        <end position="154"/>
    </location>
</feature>
<dbReference type="InterPro" id="IPR003163">
    <property type="entry name" value="Tscrpt_reg_HTH_APSES-type"/>
</dbReference>
<feature type="region of interest" description="Disordered" evidence="5">
    <location>
        <begin position="1"/>
        <end position="66"/>
    </location>
</feature>
<dbReference type="SUPFAM" id="SSF54616">
    <property type="entry name" value="DNA-binding domain of Mlu1-box binding protein MBP1"/>
    <property type="match status" value="1"/>
</dbReference>
<evidence type="ECO:0000256" key="1">
    <source>
        <dbReference type="ARBA" id="ARBA00007247"/>
    </source>
</evidence>
<feature type="compositionally biased region" description="Polar residues" evidence="5">
    <location>
        <begin position="319"/>
        <end position="340"/>
    </location>
</feature>
<dbReference type="RefSeq" id="XP_020074523.1">
    <property type="nucleotide sequence ID" value="XM_020220252.1"/>
</dbReference>
<gene>
    <name evidence="7" type="ORF">HYPBUDRAFT_150103</name>
</gene>
<proteinExistence type="inferred from homology"/>
<feature type="region of interest" description="Disordered" evidence="5">
    <location>
        <begin position="282"/>
        <end position="340"/>
    </location>
</feature>
<organism evidence="7 8">
    <name type="scientific">Hyphopichia burtonii NRRL Y-1933</name>
    <dbReference type="NCBI Taxonomy" id="984485"/>
    <lineage>
        <taxon>Eukaryota</taxon>
        <taxon>Fungi</taxon>
        <taxon>Dikarya</taxon>
        <taxon>Ascomycota</taxon>
        <taxon>Saccharomycotina</taxon>
        <taxon>Pichiomycetes</taxon>
        <taxon>Debaryomycetaceae</taxon>
        <taxon>Hyphopichia</taxon>
    </lineage>
</organism>
<dbReference type="STRING" id="984485.A0A1E4RE03"/>
<feature type="compositionally biased region" description="Polar residues" evidence="5">
    <location>
        <begin position="11"/>
        <end position="49"/>
    </location>
</feature>
<comment type="similarity">
    <text evidence="1">Belongs to the EFG1/PHD1/stuA family.</text>
</comment>
<keyword evidence="3 7" id="KW-0238">DNA-binding</keyword>
<evidence type="ECO:0000256" key="2">
    <source>
        <dbReference type="ARBA" id="ARBA00023015"/>
    </source>
</evidence>
<dbReference type="InterPro" id="IPR018004">
    <property type="entry name" value="KilA/APSES_HTH"/>
</dbReference>
<dbReference type="EMBL" id="KV454544">
    <property type="protein sequence ID" value="ODV65456.1"/>
    <property type="molecule type" value="Genomic_DNA"/>
</dbReference>
<dbReference type="Proteomes" id="UP000095085">
    <property type="component" value="Unassembled WGS sequence"/>
</dbReference>
<dbReference type="Gene3D" id="3.10.260.10">
    <property type="entry name" value="Transcription regulator HTH, APSES-type DNA-binding domain"/>
    <property type="match status" value="1"/>
</dbReference>
<evidence type="ECO:0000256" key="5">
    <source>
        <dbReference type="SAM" id="MobiDB-lite"/>
    </source>
</evidence>
<protein>
    <submittedName>
        <fullName evidence="7">DNA-binding domain of Mlu1-box binding protein MBP1</fullName>
    </submittedName>
</protein>
<dbReference type="InterPro" id="IPR036887">
    <property type="entry name" value="HTH_APSES_sf"/>
</dbReference>
<dbReference type="PROSITE" id="PS51299">
    <property type="entry name" value="HTH_APSES"/>
    <property type="match status" value="1"/>
</dbReference>
<keyword evidence="8" id="KW-1185">Reference proteome</keyword>
<dbReference type="PANTHER" id="PTHR47792">
    <property type="entry name" value="PROTEIN SOK2-RELATED"/>
    <property type="match status" value="1"/>
</dbReference>
<feature type="compositionally biased region" description="Acidic residues" evidence="5">
    <location>
        <begin position="289"/>
        <end position="298"/>
    </location>
</feature>
<feature type="domain" description="HTH APSES-type" evidence="6">
    <location>
        <begin position="174"/>
        <end position="282"/>
    </location>
</feature>
<sequence length="366" mass="41404">MSVHNFVENIRPNNYTTYNPTVVSQPTTQVSGEHSGDSSLNSQNISPTEQQSYDQNQNQNQNQTQHPYRYHDQQSLMQEHHHFNGYFSTVSNNGFLPLQSSTSVNFANMQQFGNSNHVTNSQIQGDYFINTDSSKSLSLSKSSPKKALRPRHLRQSSSNTQSPEVEYTKTRRPKIQTVQWDEEGTLCYQVKANNVLVSRREDDDYINGTKLLNATSMTRGKRDGILKNEKSKEGKVVKVGSMSLKGIWIPFERALELARNEGVDKLLHPLFVKDLKTFFNKQGGKDLENSDEEGDSNEDEAKSSSYDVANDDPHDDELSTTGFESNYPDQHGLNSLNQRGLNSSDFKTNMLMLFPNDSYVVDHTGN</sequence>
<dbReference type="GO" id="GO:0045944">
    <property type="term" value="P:positive regulation of transcription by RNA polymerase II"/>
    <property type="evidence" value="ECO:0007669"/>
    <property type="project" value="TreeGrafter"/>
</dbReference>
<feature type="region of interest" description="Disordered" evidence="5">
    <location>
        <begin position="134"/>
        <end position="171"/>
    </location>
</feature>
<accession>A0A1E4RE03</accession>